<reference evidence="2" key="2">
    <citation type="journal article" date="2015" name="Data Brief">
        <title>Shoot transcriptome of the giant reed, Arundo donax.</title>
        <authorList>
            <person name="Barrero R.A."/>
            <person name="Guerrero F.D."/>
            <person name="Moolhuijzen P."/>
            <person name="Goolsby J.A."/>
            <person name="Tidwell J."/>
            <person name="Bellgard S.E."/>
            <person name="Bellgard M.I."/>
        </authorList>
    </citation>
    <scope>NUCLEOTIDE SEQUENCE</scope>
    <source>
        <tissue evidence="2">Shoot tissue taken approximately 20 cm above the soil surface</tissue>
    </source>
</reference>
<sequence>MSHDTCLSSEKAVMFAVSLVFCILRKFVSNHRYNKV</sequence>
<evidence type="ECO:0000256" key="1">
    <source>
        <dbReference type="SAM" id="Phobius"/>
    </source>
</evidence>
<protein>
    <submittedName>
        <fullName evidence="2">Uncharacterized protein</fullName>
    </submittedName>
</protein>
<name>A0A0A8YA16_ARUDO</name>
<dbReference type="AlphaFoldDB" id="A0A0A8YA16"/>
<keyword evidence="1" id="KW-0812">Transmembrane</keyword>
<keyword evidence="1" id="KW-1133">Transmembrane helix</keyword>
<accession>A0A0A8YA16</accession>
<dbReference type="EMBL" id="GBRH01277693">
    <property type="protein sequence ID" value="JAD20202.1"/>
    <property type="molecule type" value="Transcribed_RNA"/>
</dbReference>
<organism evidence="2">
    <name type="scientific">Arundo donax</name>
    <name type="common">Giant reed</name>
    <name type="synonym">Donax arundinaceus</name>
    <dbReference type="NCBI Taxonomy" id="35708"/>
    <lineage>
        <taxon>Eukaryota</taxon>
        <taxon>Viridiplantae</taxon>
        <taxon>Streptophyta</taxon>
        <taxon>Embryophyta</taxon>
        <taxon>Tracheophyta</taxon>
        <taxon>Spermatophyta</taxon>
        <taxon>Magnoliopsida</taxon>
        <taxon>Liliopsida</taxon>
        <taxon>Poales</taxon>
        <taxon>Poaceae</taxon>
        <taxon>PACMAD clade</taxon>
        <taxon>Arundinoideae</taxon>
        <taxon>Arundineae</taxon>
        <taxon>Arundo</taxon>
    </lineage>
</organism>
<reference evidence="2" key="1">
    <citation type="submission" date="2014-09" db="EMBL/GenBank/DDBJ databases">
        <authorList>
            <person name="Magalhaes I.L.F."/>
            <person name="Oliveira U."/>
            <person name="Santos F.R."/>
            <person name="Vidigal T.H.D.A."/>
            <person name="Brescovit A.D."/>
            <person name="Santos A.J."/>
        </authorList>
    </citation>
    <scope>NUCLEOTIDE SEQUENCE</scope>
    <source>
        <tissue evidence="2">Shoot tissue taken approximately 20 cm above the soil surface</tissue>
    </source>
</reference>
<keyword evidence="1" id="KW-0472">Membrane</keyword>
<feature type="transmembrane region" description="Helical" evidence="1">
    <location>
        <begin position="12"/>
        <end position="28"/>
    </location>
</feature>
<proteinExistence type="predicted"/>
<evidence type="ECO:0000313" key="2">
    <source>
        <dbReference type="EMBL" id="JAD20202.1"/>
    </source>
</evidence>